<dbReference type="InParanoid" id="A0A0C2TUJ9"/>
<gene>
    <name evidence="1" type="ORF">M378DRAFT_155914</name>
</gene>
<name>A0A0C2TUJ9_AMAMK</name>
<protein>
    <submittedName>
        <fullName evidence="1">Uncharacterized protein</fullName>
    </submittedName>
</protein>
<organism evidence="1 2">
    <name type="scientific">Amanita muscaria (strain Koide BX008)</name>
    <dbReference type="NCBI Taxonomy" id="946122"/>
    <lineage>
        <taxon>Eukaryota</taxon>
        <taxon>Fungi</taxon>
        <taxon>Dikarya</taxon>
        <taxon>Basidiomycota</taxon>
        <taxon>Agaricomycotina</taxon>
        <taxon>Agaricomycetes</taxon>
        <taxon>Agaricomycetidae</taxon>
        <taxon>Agaricales</taxon>
        <taxon>Pluteineae</taxon>
        <taxon>Amanitaceae</taxon>
        <taxon>Amanita</taxon>
    </lineage>
</organism>
<keyword evidence="2" id="KW-1185">Reference proteome</keyword>
<dbReference type="Proteomes" id="UP000054549">
    <property type="component" value="Unassembled WGS sequence"/>
</dbReference>
<proteinExistence type="predicted"/>
<evidence type="ECO:0000313" key="2">
    <source>
        <dbReference type="Proteomes" id="UP000054549"/>
    </source>
</evidence>
<accession>A0A0C2TUJ9</accession>
<dbReference type="HOGENOM" id="CLU_2333177_0_0_1"/>
<reference evidence="1 2" key="1">
    <citation type="submission" date="2014-04" db="EMBL/GenBank/DDBJ databases">
        <title>Evolutionary Origins and Diversification of the Mycorrhizal Mutualists.</title>
        <authorList>
            <consortium name="DOE Joint Genome Institute"/>
            <consortium name="Mycorrhizal Genomics Consortium"/>
            <person name="Kohler A."/>
            <person name="Kuo A."/>
            <person name="Nagy L.G."/>
            <person name="Floudas D."/>
            <person name="Copeland A."/>
            <person name="Barry K.W."/>
            <person name="Cichocki N."/>
            <person name="Veneault-Fourrey C."/>
            <person name="LaButti K."/>
            <person name="Lindquist E.A."/>
            <person name="Lipzen A."/>
            <person name="Lundell T."/>
            <person name="Morin E."/>
            <person name="Murat C."/>
            <person name="Riley R."/>
            <person name="Ohm R."/>
            <person name="Sun H."/>
            <person name="Tunlid A."/>
            <person name="Henrissat B."/>
            <person name="Grigoriev I.V."/>
            <person name="Hibbett D.S."/>
            <person name="Martin F."/>
        </authorList>
    </citation>
    <scope>NUCLEOTIDE SEQUENCE [LARGE SCALE GENOMIC DNA]</scope>
    <source>
        <strain evidence="1 2">Koide BX008</strain>
    </source>
</reference>
<dbReference type="EMBL" id="KN818223">
    <property type="protein sequence ID" value="KIL70964.1"/>
    <property type="molecule type" value="Genomic_DNA"/>
</dbReference>
<sequence length="98" mass="11247">MLSRAVGTVLKFPAVRRGKAGDREISCAKVSRGTGENDEYYSLVGTENCEKSREYVMQRVRYGMHMSATRRSRTSVISFSIGIRYIKRYSAERQNKRT</sequence>
<evidence type="ECO:0000313" key="1">
    <source>
        <dbReference type="EMBL" id="KIL70964.1"/>
    </source>
</evidence>
<dbReference type="AlphaFoldDB" id="A0A0C2TUJ9"/>